<evidence type="ECO:0000259" key="1">
    <source>
        <dbReference type="Pfam" id="PF07969"/>
    </source>
</evidence>
<dbReference type="Proteomes" id="UP001651880">
    <property type="component" value="Unassembled WGS sequence"/>
</dbReference>
<gene>
    <name evidence="2" type="ORF">LJD61_12850</name>
</gene>
<dbReference type="Pfam" id="PF07969">
    <property type="entry name" value="Amidohydro_3"/>
    <property type="match status" value="1"/>
</dbReference>
<dbReference type="SUPFAM" id="SSF51556">
    <property type="entry name" value="Metallo-dependent hydrolases"/>
    <property type="match status" value="1"/>
</dbReference>
<dbReference type="InterPro" id="IPR011059">
    <property type="entry name" value="Metal-dep_hydrolase_composite"/>
</dbReference>
<protein>
    <submittedName>
        <fullName evidence="2">Amidohydrolase family protein</fullName>
    </submittedName>
</protein>
<sequence>LVCNSKALELAGIDKNYPEVPFSVGSILRTTEGELTGRFVEWGAENILLKACPILSDKELEDCIIRAQKAANAQGITSHNDILGEGGEHLFRGTWGSRVINIYEKMREEGKLTARVDINIFSSILGEASYDAIIRGTDRIQLPVLKDRNWVKAEAIKFFVDLGGPQWLRPEYDRPEGAGRSAWNGTNEEQAEEIRRTIIELHRKGWQIGIHAMGGRSMDVCVDAMAEANQLYPGRDLRHFLIHADDQTKKCAAKMAKNGILAAIQPTAANIVFGWNTPVLSDRDEIFNYQAYADLGAIQTGGSDSTCFSMNWRQGMQFAVTRTTPAGVSARTDLGMKREDAVKMYTINGAYQEHMEHIRGSIEVNKVADFQILDGDIFTCPADEIGSINVVMTICGGKVVYEA</sequence>
<proteinExistence type="predicted"/>
<dbReference type="EMBL" id="JAJEKE010000011">
    <property type="protein sequence ID" value="MCQ1530435.1"/>
    <property type="molecule type" value="Genomic_DNA"/>
</dbReference>
<dbReference type="Gene3D" id="2.30.40.10">
    <property type="entry name" value="Urease, subunit C, domain 1"/>
    <property type="match status" value="1"/>
</dbReference>
<dbReference type="Gene3D" id="3.10.310.70">
    <property type="match status" value="1"/>
</dbReference>
<comment type="caution">
    <text evidence="2">The sequence shown here is derived from an EMBL/GenBank/DDBJ whole genome shotgun (WGS) entry which is preliminary data.</text>
</comment>
<dbReference type="InterPro" id="IPR013108">
    <property type="entry name" value="Amidohydro_3"/>
</dbReference>
<keyword evidence="3" id="KW-1185">Reference proteome</keyword>
<feature type="non-terminal residue" evidence="2">
    <location>
        <position position="1"/>
    </location>
</feature>
<dbReference type="Gene3D" id="3.20.20.140">
    <property type="entry name" value="Metal-dependent hydrolases"/>
    <property type="match status" value="1"/>
</dbReference>
<dbReference type="PANTHER" id="PTHR22642:SF2">
    <property type="entry name" value="PROTEIN LONG AFTER FAR-RED 3"/>
    <property type="match status" value="1"/>
</dbReference>
<feature type="domain" description="Amidohydrolase 3" evidence="1">
    <location>
        <begin position="2"/>
        <end position="401"/>
    </location>
</feature>
<evidence type="ECO:0000313" key="3">
    <source>
        <dbReference type="Proteomes" id="UP001651880"/>
    </source>
</evidence>
<accession>A0ABT1NGP3</accession>
<dbReference type="RefSeq" id="WP_255227956.1">
    <property type="nucleotide sequence ID" value="NZ_JAJEKE010000011.1"/>
</dbReference>
<evidence type="ECO:0000313" key="2">
    <source>
        <dbReference type="EMBL" id="MCQ1530435.1"/>
    </source>
</evidence>
<organism evidence="2 3">
    <name type="scientific">Lutispora saccharofermentans</name>
    <dbReference type="NCBI Taxonomy" id="3024236"/>
    <lineage>
        <taxon>Bacteria</taxon>
        <taxon>Bacillati</taxon>
        <taxon>Bacillota</taxon>
        <taxon>Clostridia</taxon>
        <taxon>Lutisporales</taxon>
        <taxon>Lutisporaceae</taxon>
        <taxon>Lutispora</taxon>
    </lineage>
</organism>
<reference evidence="2 3" key="1">
    <citation type="submission" date="2021-10" db="EMBL/GenBank/DDBJ databases">
        <title>Lutispora strain m25 sp. nov., a thermophilic, non-spore-forming bacterium isolated from a lab-scale methanogenic bioreactor digesting anaerobic sludge.</title>
        <authorList>
            <person name="El Houari A."/>
            <person name="Mcdonald J."/>
        </authorList>
    </citation>
    <scope>NUCLEOTIDE SEQUENCE [LARGE SCALE GENOMIC DNA]</scope>
    <source>
        <strain evidence="3">m25</strain>
    </source>
</reference>
<dbReference type="SUPFAM" id="SSF51338">
    <property type="entry name" value="Composite domain of metallo-dependent hydrolases"/>
    <property type="match status" value="1"/>
</dbReference>
<name>A0ABT1NGP3_9FIRM</name>
<dbReference type="PANTHER" id="PTHR22642">
    <property type="entry name" value="IMIDAZOLONEPROPIONASE"/>
    <property type="match status" value="1"/>
</dbReference>
<dbReference type="InterPro" id="IPR032466">
    <property type="entry name" value="Metal_Hydrolase"/>
</dbReference>